<protein>
    <submittedName>
        <fullName evidence="1">S-adenosylmethionine decarboxylase proenzyme</fullName>
        <ecNumber evidence="1">4.1.1.50</ecNumber>
    </submittedName>
</protein>
<dbReference type="EC" id="4.1.1.50" evidence="1"/>
<dbReference type="InterPro" id="IPR042284">
    <property type="entry name" value="AdoMetDC_N"/>
</dbReference>
<organism evidence="1 2">
    <name type="scientific">Psychracetigena formicireducens</name>
    <dbReference type="NCBI Taxonomy" id="2986056"/>
    <lineage>
        <taxon>Bacteria</taxon>
        <taxon>Bacillati</taxon>
        <taxon>Candidatus Lithacetigenota</taxon>
        <taxon>Candidatus Psychracetigena</taxon>
    </lineage>
</organism>
<dbReference type="AlphaFoldDB" id="A0A9E2BFP3"/>
<reference evidence="1 2" key="1">
    <citation type="journal article" date="2021" name="bioRxiv">
        <title>Unique metabolic strategies in Hadean analogues reveal hints for primordial physiology.</title>
        <authorList>
            <person name="Nobu M.K."/>
            <person name="Nakai R."/>
            <person name="Tamazawa S."/>
            <person name="Mori H."/>
            <person name="Toyoda A."/>
            <person name="Ijiri A."/>
            <person name="Suzuki S."/>
            <person name="Kurokawa K."/>
            <person name="Kamagata Y."/>
            <person name="Tamaki H."/>
        </authorList>
    </citation>
    <scope>NUCLEOTIDE SEQUENCE [LARGE SCALE GENOMIC DNA]</scope>
    <source>
        <strain evidence="1">BS525</strain>
    </source>
</reference>
<dbReference type="EMBL" id="QLTW01000020">
    <property type="protein sequence ID" value="MBT9144755.1"/>
    <property type="molecule type" value="Genomic_DNA"/>
</dbReference>
<sequence>MQTVGKHHLIEISECTPRVLDDIEKVKTIMLEAALKAKAEVKKTLNL</sequence>
<gene>
    <name evidence="1" type="primary">speH</name>
    <name evidence="1" type="ORF">DDT42_00603</name>
</gene>
<dbReference type="Gene3D" id="3.30.360.110">
    <property type="entry name" value="S-adenosylmethionine decarboxylase domain"/>
    <property type="match status" value="1"/>
</dbReference>
<dbReference type="GO" id="GO:0008295">
    <property type="term" value="P:spermidine biosynthetic process"/>
    <property type="evidence" value="ECO:0007669"/>
    <property type="project" value="InterPro"/>
</dbReference>
<dbReference type="GO" id="GO:0004014">
    <property type="term" value="F:adenosylmethionine decarboxylase activity"/>
    <property type="evidence" value="ECO:0007669"/>
    <property type="project" value="UniProtKB-EC"/>
</dbReference>
<keyword evidence="1" id="KW-0456">Lyase</keyword>
<comment type="caution">
    <text evidence="1">The sequence shown here is derived from an EMBL/GenBank/DDBJ whole genome shotgun (WGS) entry which is preliminary data.</text>
</comment>
<proteinExistence type="predicted"/>
<dbReference type="InterPro" id="IPR016067">
    <property type="entry name" value="S-AdoMet_deCO2ase_core"/>
</dbReference>
<evidence type="ECO:0000313" key="2">
    <source>
        <dbReference type="Proteomes" id="UP000811545"/>
    </source>
</evidence>
<dbReference type="SUPFAM" id="SSF56276">
    <property type="entry name" value="S-adenosylmethionine decarboxylase"/>
    <property type="match status" value="1"/>
</dbReference>
<dbReference type="Proteomes" id="UP000811545">
    <property type="component" value="Unassembled WGS sequence"/>
</dbReference>
<evidence type="ECO:0000313" key="1">
    <source>
        <dbReference type="EMBL" id="MBT9144755.1"/>
    </source>
</evidence>
<name>A0A9E2BFP3_PSYF1</name>
<accession>A0A9E2BFP3</accession>